<evidence type="ECO:0000313" key="1">
    <source>
        <dbReference type="EMBL" id="TYC08434.1"/>
    </source>
</evidence>
<proteinExistence type="predicted"/>
<dbReference type="EMBL" id="VSKN01000036">
    <property type="protein sequence ID" value="TYC08434.1"/>
    <property type="molecule type" value="Genomic_DNA"/>
</dbReference>
<dbReference type="Proteomes" id="UP000323621">
    <property type="component" value="Unassembled WGS sequence"/>
</dbReference>
<keyword evidence="2" id="KW-1185">Reference proteome</keyword>
<protein>
    <submittedName>
        <fullName evidence="1">Uncharacterized protein</fullName>
    </submittedName>
</protein>
<gene>
    <name evidence="1" type="ORF">ES677_14480</name>
</gene>
<comment type="caution">
    <text evidence="1">The sequence shown here is derived from an EMBL/GenBank/DDBJ whole genome shotgun (WGS) entry which is preliminary data.</text>
</comment>
<organism evidence="1 2">
    <name type="scientific">Bizionia gelidisalsuginis</name>
    <dbReference type="NCBI Taxonomy" id="291188"/>
    <lineage>
        <taxon>Bacteria</taxon>
        <taxon>Pseudomonadati</taxon>
        <taxon>Bacteroidota</taxon>
        <taxon>Flavobacteriia</taxon>
        <taxon>Flavobacteriales</taxon>
        <taxon>Flavobacteriaceae</taxon>
        <taxon>Bizionia</taxon>
    </lineage>
</organism>
<evidence type="ECO:0000313" key="2">
    <source>
        <dbReference type="Proteomes" id="UP000323621"/>
    </source>
</evidence>
<sequence length="107" mass="12731">MKLEFIKEKIYYDSKFNARIGTCFVEIDRNHEDYRGEDYYYECKVLFLLKLDKKHYILGVNILDQIKQNNLNDITIIKSDINLPGICGNITIEINDKKLKRKIKNVL</sequence>
<accession>A0ABY3M730</accession>
<name>A0ABY3M730_9FLAO</name>
<reference evidence="1 2" key="1">
    <citation type="submission" date="2019-08" db="EMBL/GenBank/DDBJ databases">
        <title>Genomes of Antarctic Bizionia species.</title>
        <authorList>
            <person name="Bowman J.P."/>
        </authorList>
    </citation>
    <scope>NUCLEOTIDE SEQUENCE [LARGE SCALE GENOMIC DNA]</scope>
    <source>
        <strain evidence="1 2">IC164</strain>
    </source>
</reference>